<sequence length="248" mass="27941">MKTATKKPAAKKATKGGTAVTKNPVKKSAVAQKKAVKEDLSKTYNEFKEFEGQQYTGMTIGRSHKWNYDAGVWKETKITPDLWEISYAVTKRRAGHAPEGSGVPVGTEYHWYIMAHQNVRKLNANDYTTSLAGLKLKLAHKRADKEKWSLSGKTQRKHLIEFLQEMIAQLEKEPAPLDFTYNENHYLGEAIPIGQTCHDGLCEEYDIILNDASMGIIRRMKKGWKIDGIEDKKFVDAIGNAIVESSPK</sequence>
<feature type="region of interest" description="Disordered" evidence="1">
    <location>
        <begin position="1"/>
        <end position="32"/>
    </location>
</feature>
<comment type="caution">
    <text evidence="2">The sequence shown here is derived from an EMBL/GenBank/DDBJ whole genome shotgun (WGS) entry which is preliminary data.</text>
</comment>
<dbReference type="RefSeq" id="WP_106602092.1">
    <property type="nucleotide sequence ID" value="NZ_PYGK01000004.1"/>
</dbReference>
<feature type="compositionally biased region" description="Basic residues" evidence="1">
    <location>
        <begin position="1"/>
        <end position="14"/>
    </location>
</feature>
<dbReference type="Proteomes" id="UP000240978">
    <property type="component" value="Unassembled WGS sequence"/>
</dbReference>
<dbReference type="AlphaFoldDB" id="A0A2P8GD32"/>
<keyword evidence="3" id="KW-1185">Reference proteome</keyword>
<protein>
    <submittedName>
        <fullName evidence="2">Uncharacterized protein</fullName>
    </submittedName>
</protein>
<name>A0A2P8GD32_9BACT</name>
<proteinExistence type="predicted"/>
<dbReference type="EMBL" id="PYGK01000004">
    <property type="protein sequence ID" value="PSL31867.1"/>
    <property type="molecule type" value="Genomic_DNA"/>
</dbReference>
<evidence type="ECO:0000313" key="3">
    <source>
        <dbReference type="Proteomes" id="UP000240978"/>
    </source>
</evidence>
<evidence type="ECO:0000313" key="2">
    <source>
        <dbReference type="EMBL" id="PSL31867.1"/>
    </source>
</evidence>
<gene>
    <name evidence="2" type="ORF">CLV42_104165</name>
</gene>
<evidence type="ECO:0000256" key="1">
    <source>
        <dbReference type="SAM" id="MobiDB-lite"/>
    </source>
</evidence>
<reference evidence="2 3" key="1">
    <citation type="submission" date="2018-03" db="EMBL/GenBank/DDBJ databases">
        <title>Genomic Encyclopedia of Archaeal and Bacterial Type Strains, Phase II (KMG-II): from individual species to whole genera.</title>
        <authorList>
            <person name="Goeker M."/>
        </authorList>
    </citation>
    <scope>NUCLEOTIDE SEQUENCE [LARGE SCALE GENOMIC DNA]</scope>
    <source>
        <strain evidence="2 3">DSM 18107</strain>
    </source>
</reference>
<feature type="compositionally biased region" description="Low complexity" evidence="1">
    <location>
        <begin position="15"/>
        <end position="32"/>
    </location>
</feature>
<accession>A0A2P8GD32</accession>
<dbReference type="OrthoDB" id="791686at2"/>
<organism evidence="2 3">
    <name type="scientific">Chitinophaga ginsengisoli</name>
    <dbReference type="NCBI Taxonomy" id="363837"/>
    <lineage>
        <taxon>Bacteria</taxon>
        <taxon>Pseudomonadati</taxon>
        <taxon>Bacteroidota</taxon>
        <taxon>Chitinophagia</taxon>
        <taxon>Chitinophagales</taxon>
        <taxon>Chitinophagaceae</taxon>
        <taxon>Chitinophaga</taxon>
    </lineage>
</organism>